<sequence>MPTFRSPQYSKLPHPETGAIEPCYTFVIEHSDSEEKLSFVADDESQLHVTMMTSLVENSLDWWNEWLSSFLTSSSTFFSKPYTVLHLRKITKHELKGTVPSMFPCNVILLPKTIQIRGGFFWVHWEYIAIPITIDIPDMIEDMPEEKTLPVSNEVEELNGEDVPVDPNATEESMMLDTPSKIYDKQKVKEARLKAKIAMYRAQQQMNRFYEKYGTEVTDSDTETDTGDELSDEEVQL</sequence>
<feature type="region of interest" description="Disordered" evidence="1">
    <location>
        <begin position="214"/>
        <end position="237"/>
    </location>
</feature>
<protein>
    <submittedName>
        <fullName evidence="2">Uncharacterized protein</fullName>
    </submittedName>
</protein>
<reference evidence="2" key="1">
    <citation type="journal article" date="2020" name="Nature">
        <title>Giant virus diversity and host interactions through global metagenomics.</title>
        <authorList>
            <person name="Schulz F."/>
            <person name="Roux S."/>
            <person name="Paez-Espino D."/>
            <person name="Jungbluth S."/>
            <person name="Walsh D.A."/>
            <person name="Denef V.J."/>
            <person name="McMahon K.D."/>
            <person name="Konstantinidis K.T."/>
            <person name="Eloe-Fadrosh E.A."/>
            <person name="Kyrpides N.C."/>
            <person name="Woyke T."/>
        </authorList>
    </citation>
    <scope>NUCLEOTIDE SEQUENCE</scope>
    <source>
        <strain evidence="2">GVMAG-M-3300023184-121</strain>
    </source>
</reference>
<dbReference type="AlphaFoldDB" id="A0A6C0HJ31"/>
<feature type="compositionally biased region" description="Acidic residues" evidence="1">
    <location>
        <begin position="218"/>
        <end position="237"/>
    </location>
</feature>
<dbReference type="EMBL" id="MN739974">
    <property type="protein sequence ID" value="QHT80602.1"/>
    <property type="molecule type" value="Genomic_DNA"/>
</dbReference>
<name>A0A6C0HJ31_9ZZZZ</name>
<proteinExistence type="predicted"/>
<organism evidence="2">
    <name type="scientific">viral metagenome</name>
    <dbReference type="NCBI Taxonomy" id="1070528"/>
    <lineage>
        <taxon>unclassified sequences</taxon>
        <taxon>metagenomes</taxon>
        <taxon>organismal metagenomes</taxon>
    </lineage>
</organism>
<evidence type="ECO:0000256" key="1">
    <source>
        <dbReference type="SAM" id="MobiDB-lite"/>
    </source>
</evidence>
<evidence type="ECO:0000313" key="2">
    <source>
        <dbReference type="EMBL" id="QHT80602.1"/>
    </source>
</evidence>
<accession>A0A6C0HJ31</accession>